<gene>
    <name evidence="1" type="ORF">E3J95_01140</name>
</gene>
<proteinExistence type="predicted"/>
<sequence length="61" mass="6824">MAKTLACRDVGIDCPYVARGETEEKLMADAAKHSKQVHGYTEEQLKDPEMMKKVKAAIKTE</sequence>
<dbReference type="InterPro" id="IPR009409">
    <property type="entry name" value="DUF1059"/>
</dbReference>
<dbReference type="Proteomes" id="UP000320781">
    <property type="component" value="Unassembled WGS sequence"/>
</dbReference>
<organism evidence="1 2">
    <name type="scientific">Aerophobetes bacterium</name>
    <dbReference type="NCBI Taxonomy" id="2030807"/>
    <lineage>
        <taxon>Bacteria</taxon>
        <taxon>Candidatus Aerophobota</taxon>
    </lineage>
</organism>
<comment type="caution">
    <text evidence="1">The sequence shown here is derived from an EMBL/GenBank/DDBJ whole genome shotgun (WGS) entry which is preliminary data.</text>
</comment>
<reference evidence="1 2" key="1">
    <citation type="submission" date="2019-03" db="EMBL/GenBank/DDBJ databases">
        <title>Metabolic potential of uncultured bacteria and archaea associated with petroleum seepage in deep-sea sediments.</title>
        <authorList>
            <person name="Dong X."/>
            <person name="Hubert C."/>
        </authorList>
    </citation>
    <scope>NUCLEOTIDE SEQUENCE [LARGE SCALE GENOMIC DNA]</scope>
    <source>
        <strain evidence="1">E44_bin92</strain>
    </source>
</reference>
<name>A0A523QLW0_UNCAE</name>
<evidence type="ECO:0000313" key="1">
    <source>
        <dbReference type="EMBL" id="TES86779.1"/>
    </source>
</evidence>
<protein>
    <submittedName>
        <fullName evidence="1">DUF1059 domain-containing protein</fullName>
    </submittedName>
</protein>
<accession>A0A523QLW0</accession>
<dbReference type="AlphaFoldDB" id="A0A523QLW0"/>
<dbReference type="EMBL" id="SOKU01000047">
    <property type="protein sequence ID" value="TES86779.1"/>
    <property type="molecule type" value="Genomic_DNA"/>
</dbReference>
<evidence type="ECO:0000313" key="2">
    <source>
        <dbReference type="Proteomes" id="UP000320781"/>
    </source>
</evidence>
<dbReference type="Pfam" id="PF06348">
    <property type="entry name" value="DUF1059"/>
    <property type="match status" value="1"/>
</dbReference>